<keyword evidence="10" id="KW-1003">Cell membrane</keyword>
<dbReference type="Proteomes" id="UP000679307">
    <property type="component" value="Chromosome"/>
</dbReference>
<organism evidence="13 14">
    <name type="scientific">Nocardioides aquaticus</name>
    <dbReference type="NCBI Taxonomy" id="160826"/>
    <lineage>
        <taxon>Bacteria</taxon>
        <taxon>Bacillati</taxon>
        <taxon>Actinomycetota</taxon>
        <taxon>Actinomycetes</taxon>
        <taxon>Propionibacteriales</taxon>
        <taxon>Nocardioidaceae</taxon>
        <taxon>Nocardioides</taxon>
    </lineage>
</organism>
<evidence type="ECO:0000256" key="2">
    <source>
        <dbReference type="ARBA" id="ARBA00006024"/>
    </source>
</evidence>
<dbReference type="PANTHER" id="PTHR43520">
    <property type="entry name" value="ATP7, ISOFORM B"/>
    <property type="match status" value="1"/>
</dbReference>
<gene>
    <name evidence="13" type="primary">silP_2</name>
    <name evidence="13" type="ORF">ENKNEFLB_04022</name>
</gene>
<reference evidence="13 14" key="1">
    <citation type="submission" date="2021-05" db="EMBL/GenBank/DDBJ databases">
        <title>Complete genome of Nocardioides aquaticus KCTC 9944T isolated from meromictic and hypersaline Ekho Lake, Antarctica.</title>
        <authorList>
            <person name="Hwang K."/>
            <person name="Kim K.M."/>
            <person name="Choe H."/>
        </authorList>
    </citation>
    <scope>NUCLEOTIDE SEQUENCE [LARGE SCALE GENOMIC DNA]</scope>
    <source>
        <strain evidence="13 14">KCTC 9944</strain>
    </source>
</reference>
<dbReference type="CDD" id="cd02094">
    <property type="entry name" value="P-type_ATPase_Cu-like"/>
    <property type="match status" value="1"/>
</dbReference>
<dbReference type="NCBIfam" id="TIGR01494">
    <property type="entry name" value="ATPase_P-type"/>
    <property type="match status" value="2"/>
</dbReference>
<dbReference type="InterPro" id="IPR018303">
    <property type="entry name" value="ATPase_P-typ_P_site"/>
</dbReference>
<dbReference type="Pfam" id="PF04945">
    <property type="entry name" value="YHS"/>
    <property type="match status" value="1"/>
</dbReference>
<evidence type="ECO:0000256" key="9">
    <source>
        <dbReference type="ARBA" id="ARBA00023136"/>
    </source>
</evidence>
<evidence type="ECO:0000256" key="8">
    <source>
        <dbReference type="ARBA" id="ARBA00022989"/>
    </source>
</evidence>
<feature type="region of interest" description="Disordered" evidence="11">
    <location>
        <begin position="55"/>
        <end position="83"/>
    </location>
</feature>
<dbReference type="SMART" id="SM00746">
    <property type="entry name" value="TRASH"/>
    <property type="match status" value="1"/>
</dbReference>
<dbReference type="InterPro" id="IPR001757">
    <property type="entry name" value="P_typ_ATPase"/>
</dbReference>
<feature type="compositionally biased region" description="Gly residues" evidence="11">
    <location>
        <begin position="69"/>
        <end position="80"/>
    </location>
</feature>
<evidence type="ECO:0000256" key="7">
    <source>
        <dbReference type="ARBA" id="ARBA00022967"/>
    </source>
</evidence>
<feature type="domain" description="TRASH" evidence="12">
    <location>
        <begin position="18"/>
        <end position="56"/>
    </location>
</feature>
<dbReference type="Pfam" id="PF19335">
    <property type="entry name" value="HMBD"/>
    <property type="match status" value="1"/>
</dbReference>
<dbReference type="EMBL" id="CP075371">
    <property type="protein sequence ID" value="QVT81611.1"/>
    <property type="molecule type" value="Genomic_DNA"/>
</dbReference>
<keyword evidence="5 10" id="KW-0547">Nucleotide-binding</keyword>
<protein>
    <submittedName>
        <fullName evidence="13">Silver exporting P-type ATPase</fullName>
    </submittedName>
</protein>
<sequence length="793" mass="82049">MSSHSAHHEAHLSPNTTDPVCGMDVDPTTSGHTVRHDGESFFFCSAGCAATFEADPDRYSGPDRAPGQSPGGTAGPGPGGEVAEYTCPMHPEIRQDGAGSCPLCGMALEPVLVTAETGPNAELVDMTRRFWVSLALSIPVVILSMGRDLVPALRDLVDAQVSVWAQLVLATPVVLWAGAPFFVRGWASVRTRNLNMFTLIAMGTGVAWLFSIVATLAPGLFPEAFRMDGVVAVYFEAAAVITTLVLLGQVLELRAREQTSGAIKALLDLSPTTARRVGADGAEEEVGLDEVQIGDRLRVRPGEKVPVDGVVDEGRSAVDESLVTGESMPVTKTTGDPVIGGTVNQTGAVVMVAEKVGRDTMLARIVAMVADAQRSRAPIQRMADRVAAVFVPAVIAIALLAFVVWALVGPDPRLAHALVVAVAVLIIACPCALGLATPISVMVGVGRGAQMGVLIKNAESLERMEKVDTLVVDKTGTLTEGRPSVTRIVAATPARSAGGPPLADADLLRLAGTVERASEHPLGQAIVDAAHDRGITLGEVTDFDAPVGRGVVGVADGHTVALGSADFMSARDLDPTGLLVEADRLRGDGATVIFIGVDTAVAGIVAIADPVKATSADVVRALNAEGIEVVMLTGDNRVTAEAVARSLGIDRVEAEVMPDRKAEVVHRLRGEGRVVAMAGDGVNDAPALAAADVGLAMGTGTDVAIESAGVTLLNGDLGGIVRARQLSAATMSNIRQNLVFAFAYNVAGIPLAAGVLYPVFGVLLSPMIAAAAMALSSVSVISNALRLRTHRLD</sequence>
<dbReference type="Pfam" id="PF00122">
    <property type="entry name" value="E1-E2_ATPase"/>
    <property type="match status" value="1"/>
</dbReference>
<feature type="transmembrane region" description="Helical" evidence="10">
    <location>
        <begin position="738"/>
        <end position="757"/>
    </location>
</feature>
<feature type="transmembrane region" description="Helical" evidence="10">
    <location>
        <begin position="414"/>
        <end position="437"/>
    </location>
</feature>
<name>A0ABX8EMM2_9ACTN</name>
<dbReference type="InterPro" id="IPR045800">
    <property type="entry name" value="HMBD"/>
</dbReference>
<feature type="region of interest" description="Disordered" evidence="11">
    <location>
        <begin position="1"/>
        <end position="24"/>
    </location>
</feature>
<keyword evidence="14" id="KW-1185">Reference proteome</keyword>
<feature type="transmembrane region" description="Helical" evidence="10">
    <location>
        <begin position="130"/>
        <end position="150"/>
    </location>
</feature>
<evidence type="ECO:0000256" key="4">
    <source>
        <dbReference type="ARBA" id="ARBA00022723"/>
    </source>
</evidence>
<dbReference type="NCBIfam" id="TIGR01525">
    <property type="entry name" value="ATPase-IB_hvy"/>
    <property type="match status" value="1"/>
</dbReference>
<keyword evidence="4 10" id="KW-0479">Metal-binding</keyword>
<proteinExistence type="inferred from homology"/>
<feature type="transmembrane region" description="Helical" evidence="10">
    <location>
        <begin position="386"/>
        <end position="408"/>
    </location>
</feature>
<evidence type="ECO:0000313" key="14">
    <source>
        <dbReference type="Proteomes" id="UP000679307"/>
    </source>
</evidence>
<dbReference type="InterPro" id="IPR007029">
    <property type="entry name" value="YHS_dom"/>
</dbReference>
<evidence type="ECO:0000256" key="6">
    <source>
        <dbReference type="ARBA" id="ARBA00022840"/>
    </source>
</evidence>
<dbReference type="SFLD" id="SFLDG00002">
    <property type="entry name" value="C1.7:_P-type_atpase_like"/>
    <property type="match status" value="1"/>
</dbReference>
<keyword evidence="9 10" id="KW-0472">Membrane</keyword>
<dbReference type="PROSITE" id="PS00154">
    <property type="entry name" value="ATPASE_E1_E2"/>
    <property type="match status" value="1"/>
</dbReference>
<accession>A0ABX8EMM2</accession>
<keyword evidence="8 10" id="KW-1133">Transmembrane helix</keyword>
<keyword evidence="6 10" id="KW-0067">ATP-binding</keyword>
<dbReference type="InterPro" id="IPR059000">
    <property type="entry name" value="ATPase_P-type_domA"/>
</dbReference>
<dbReference type="PANTHER" id="PTHR43520:SF8">
    <property type="entry name" value="P-TYPE CU(+) TRANSPORTER"/>
    <property type="match status" value="1"/>
</dbReference>
<evidence type="ECO:0000313" key="13">
    <source>
        <dbReference type="EMBL" id="QVT81611.1"/>
    </source>
</evidence>
<evidence type="ECO:0000259" key="12">
    <source>
        <dbReference type="SMART" id="SM00746"/>
    </source>
</evidence>
<feature type="transmembrane region" description="Helical" evidence="10">
    <location>
        <begin position="763"/>
        <end position="785"/>
    </location>
</feature>
<keyword evidence="7" id="KW-1278">Translocase</keyword>
<comment type="similarity">
    <text evidence="2 10">Belongs to the cation transport ATPase (P-type) (TC 3.A.3) family. Type IB subfamily.</text>
</comment>
<dbReference type="InterPro" id="IPR044492">
    <property type="entry name" value="P_typ_ATPase_HD_dom"/>
</dbReference>
<dbReference type="InterPro" id="IPR011017">
    <property type="entry name" value="TRASH_dom"/>
</dbReference>
<dbReference type="Pfam" id="PF00702">
    <property type="entry name" value="Hydrolase"/>
    <property type="match status" value="1"/>
</dbReference>
<comment type="subcellular location">
    <subcellularLocation>
        <location evidence="10">Cell membrane</location>
    </subcellularLocation>
    <subcellularLocation>
        <location evidence="1">Membrane</location>
        <topology evidence="1">Multi-pass membrane protein</topology>
    </subcellularLocation>
</comment>
<dbReference type="InterPro" id="IPR027256">
    <property type="entry name" value="P-typ_ATPase_IB"/>
</dbReference>
<keyword evidence="3 10" id="KW-0812">Transmembrane</keyword>
<feature type="transmembrane region" description="Helical" evidence="10">
    <location>
        <begin position="162"/>
        <end position="182"/>
    </location>
</feature>
<feature type="transmembrane region" description="Helical" evidence="10">
    <location>
        <begin position="194"/>
        <end position="217"/>
    </location>
</feature>
<evidence type="ECO:0000256" key="10">
    <source>
        <dbReference type="RuleBase" id="RU362081"/>
    </source>
</evidence>
<evidence type="ECO:0000256" key="1">
    <source>
        <dbReference type="ARBA" id="ARBA00004141"/>
    </source>
</evidence>
<feature type="transmembrane region" description="Helical" evidence="10">
    <location>
        <begin position="229"/>
        <end position="251"/>
    </location>
</feature>
<evidence type="ECO:0000256" key="5">
    <source>
        <dbReference type="ARBA" id="ARBA00022741"/>
    </source>
</evidence>
<dbReference type="SFLD" id="SFLDF00027">
    <property type="entry name" value="p-type_atpase"/>
    <property type="match status" value="1"/>
</dbReference>
<evidence type="ECO:0000256" key="3">
    <source>
        <dbReference type="ARBA" id="ARBA00022692"/>
    </source>
</evidence>
<dbReference type="NCBIfam" id="TIGR01511">
    <property type="entry name" value="ATPase-IB1_Cu"/>
    <property type="match status" value="1"/>
</dbReference>
<evidence type="ECO:0000256" key="11">
    <source>
        <dbReference type="SAM" id="MobiDB-lite"/>
    </source>
</evidence>
<dbReference type="RefSeq" id="WP_275955917.1">
    <property type="nucleotide sequence ID" value="NZ_BAAAHS010000166.1"/>
</dbReference>
<feature type="compositionally biased region" description="Basic and acidic residues" evidence="11">
    <location>
        <begin position="1"/>
        <end position="11"/>
    </location>
</feature>
<dbReference type="SFLD" id="SFLDS00003">
    <property type="entry name" value="Haloacid_Dehalogenase"/>
    <property type="match status" value="1"/>
</dbReference>